<feature type="domain" description="Flagellar basal body rod protein N-terminal" evidence="7">
    <location>
        <begin position="8"/>
        <end position="34"/>
    </location>
</feature>
<dbReference type="InterPro" id="IPR010930">
    <property type="entry name" value="Flg_bb/hook_C_dom"/>
</dbReference>
<evidence type="ECO:0000256" key="3">
    <source>
        <dbReference type="ARBA" id="ARBA00009677"/>
    </source>
</evidence>
<dbReference type="GO" id="GO:0005198">
    <property type="term" value="F:structural molecule activity"/>
    <property type="evidence" value="ECO:0007669"/>
    <property type="project" value="InterPro"/>
</dbReference>
<dbReference type="InterPro" id="IPR053927">
    <property type="entry name" value="FlgK_helical"/>
</dbReference>
<evidence type="ECO:0000256" key="5">
    <source>
        <dbReference type="ARBA" id="ARBA00022525"/>
    </source>
</evidence>
<dbReference type="Pfam" id="PF00460">
    <property type="entry name" value="Flg_bb_rod"/>
    <property type="match status" value="1"/>
</dbReference>
<dbReference type="Pfam" id="PF22638">
    <property type="entry name" value="FlgK_D1"/>
    <property type="match status" value="1"/>
</dbReference>
<organism evidence="10 11">
    <name type="scientific">Sphingobium cloacae</name>
    <dbReference type="NCBI Taxonomy" id="120107"/>
    <lineage>
        <taxon>Bacteria</taxon>
        <taxon>Pseudomonadati</taxon>
        <taxon>Pseudomonadota</taxon>
        <taxon>Alphaproteobacteria</taxon>
        <taxon>Sphingomonadales</taxon>
        <taxon>Sphingomonadaceae</taxon>
        <taxon>Sphingobium</taxon>
    </lineage>
</organism>
<dbReference type="GO" id="GO:0009425">
    <property type="term" value="C:bacterial-type flagellum basal body"/>
    <property type="evidence" value="ECO:0007669"/>
    <property type="project" value="UniProtKB-SubCell"/>
</dbReference>
<dbReference type="PANTHER" id="PTHR30033">
    <property type="entry name" value="FLAGELLAR HOOK-ASSOCIATED PROTEIN 1"/>
    <property type="match status" value="1"/>
</dbReference>
<comment type="similarity">
    <text evidence="3">Belongs to the flagella basal body rod proteins family.</text>
</comment>
<evidence type="ECO:0000256" key="1">
    <source>
        <dbReference type="ARBA" id="ARBA00004117"/>
    </source>
</evidence>
<evidence type="ECO:0000259" key="7">
    <source>
        <dbReference type="Pfam" id="PF00460"/>
    </source>
</evidence>
<name>A0A1E1F2D6_9SPHN</name>
<dbReference type="InterPro" id="IPR001444">
    <property type="entry name" value="Flag_bb_rod_N"/>
</dbReference>
<dbReference type="EMBL" id="AP017655">
    <property type="protein sequence ID" value="BAV64678.1"/>
    <property type="molecule type" value="Genomic_DNA"/>
</dbReference>
<dbReference type="Proteomes" id="UP000218272">
    <property type="component" value="Chromosome SCLO_1"/>
</dbReference>
<keyword evidence="10" id="KW-0969">Cilium</keyword>
<evidence type="ECO:0000256" key="4">
    <source>
        <dbReference type="ARBA" id="ARBA00016244"/>
    </source>
</evidence>
<evidence type="ECO:0000259" key="9">
    <source>
        <dbReference type="Pfam" id="PF22638"/>
    </source>
</evidence>
<dbReference type="RefSeq" id="WP_066514934.1">
    <property type="nucleotide sequence ID" value="NZ_AP017655.1"/>
</dbReference>
<keyword evidence="10" id="KW-0282">Flagellum</keyword>
<dbReference type="PANTHER" id="PTHR30033:SF2">
    <property type="entry name" value="FLAGELLAR HOOK PROTEIN"/>
    <property type="match status" value="1"/>
</dbReference>
<dbReference type="InterPro" id="IPR019776">
    <property type="entry name" value="Flagellar_basal_body_rod_CS"/>
</dbReference>
<evidence type="ECO:0000259" key="8">
    <source>
        <dbReference type="Pfam" id="PF06429"/>
    </source>
</evidence>
<sequence length="447" mass="46067">MSDLFVIGASGTKAYRTAMAAVSENIANVNTDGYSRRSVRTIESGASTATMAFYISRGNFGGTQVAGVNRATDPYLDANMRLTGMALGSATARMRWLTDAETALNDTDTGVGKLMTGMFQNMDKLAASPSDTSLRVTTLDSISRVAAAFRQTAADLQSASSGIATEARASVANINVALDQLANINGSLLRAQPGTSAYAQLLDGRDAALQQLSENLNVDVSFGAHDSVQISFNGQTLVQGDAATTVAVTANANGTLSFATSGGTALTAPANGTLGGLFSAAQTVTDRRANLDTLAQQFVTDMNAWHAQGYTTTTPSMTGAPLLSYGGGAASVAALITDPAALATRSADGTLNGNLLTVQSTLRGNGSVEQNWTALIATQANLLTATKAEQTTAQGRVDQAVAAREAVSGVDLDMEAADLLRLQQAYAASAKILQVAKQTVDSILQII</sequence>
<dbReference type="PROSITE" id="PS00588">
    <property type="entry name" value="FLAGELLA_BB_ROD"/>
    <property type="match status" value="1"/>
</dbReference>
<dbReference type="InterPro" id="IPR002371">
    <property type="entry name" value="FlgK"/>
</dbReference>
<dbReference type="KEGG" id="sclo:SCLO_1016380"/>
<evidence type="ECO:0000313" key="10">
    <source>
        <dbReference type="EMBL" id="BAV64678.1"/>
    </source>
</evidence>
<dbReference type="GO" id="GO:0009424">
    <property type="term" value="C:bacterial-type flagellum hook"/>
    <property type="evidence" value="ECO:0007669"/>
    <property type="project" value="InterPro"/>
</dbReference>
<feature type="domain" description="Flagellar hook-associated protein FlgK helical" evidence="9">
    <location>
        <begin position="99"/>
        <end position="313"/>
    </location>
</feature>
<evidence type="ECO:0000256" key="6">
    <source>
        <dbReference type="ARBA" id="ARBA00023143"/>
    </source>
</evidence>
<accession>A0A1E1F2D6</accession>
<keyword evidence="11" id="KW-1185">Reference proteome</keyword>
<keyword evidence="10" id="KW-0966">Cell projection</keyword>
<protein>
    <recommendedName>
        <fullName evidence="4">Flagellar hook-associated protein 1</fullName>
    </recommendedName>
</protein>
<reference evidence="10 11" key="1">
    <citation type="submission" date="2016-10" db="EMBL/GenBank/DDBJ databases">
        <title>Complete Genome Sequence of the Nonylphenol-Degrading Bacterium Sphingobium cloacae JCM 10874T.</title>
        <authorList>
            <person name="Ootsuka M."/>
            <person name="Nishizawa T."/>
            <person name="Ohta H."/>
        </authorList>
    </citation>
    <scope>NUCLEOTIDE SEQUENCE [LARGE SCALE GENOMIC DNA]</scope>
    <source>
        <strain evidence="10 11">JCM 10874</strain>
    </source>
</reference>
<comment type="subcellular location">
    <subcellularLocation>
        <location evidence="1">Bacterial flagellum basal body</location>
    </subcellularLocation>
    <subcellularLocation>
        <location evidence="2">Secreted</location>
    </subcellularLocation>
</comment>
<dbReference type="OrthoDB" id="7181295at2"/>
<dbReference type="GO" id="GO:0005576">
    <property type="term" value="C:extracellular region"/>
    <property type="evidence" value="ECO:0007669"/>
    <property type="project" value="UniProtKB-SubCell"/>
</dbReference>
<feature type="domain" description="Flagellar basal-body/hook protein C-terminal" evidence="8">
    <location>
        <begin position="408"/>
        <end position="446"/>
    </location>
</feature>
<dbReference type="NCBIfam" id="TIGR02492">
    <property type="entry name" value="flgK_ends"/>
    <property type="match status" value="1"/>
</dbReference>
<keyword evidence="5" id="KW-0964">Secreted</keyword>
<gene>
    <name evidence="10" type="ORF">SCLO_1016380</name>
</gene>
<dbReference type="GO" id="GO:0044780">
    <property type="term" value="P:bacterial-type flagellum assembly"/>
    <property type="evidence" value="ECO:0007669"/>
    <property type="project" value="InterPro"/>
</dbReference>
<proteinExistence type="inferred from homology"/>
<evidence type="ECO:0000256" key="2">
    <source>
        <dbReference type="ARBA" id="ARBA00004613"/>
    </source>
</evidence>
<dbReference type="Pfam" id="PF06429">
    <property type="entry name" value="Flg_bbr_C"/>
    <property type="match status" value="1"/>
</dbReference>
<keyword evidence="6" id="KW-0975">Bacterial flagellum</keyword>
<dbReference type="AlphaFoldDB" id="A0A1E1F2D6"/>
<dbReference type="SUPFAM" id="SSF64518">
    <property type="entry name" value="Phase 1 flagellin"/>
    <property type="match status" value="1"/>
</dbReference>
<evidence type="ECO:0000313" key="11">
    <source>
        <dbReference type="Proteomes" id="UP000218272"/>
    </source>
</evidence>